<dbReference type="OMA" id="PSEHDPP"/>
<sequence length="271" mass="31108">MTNYTKNFMMHHGLEMSFDSRVSSSPTASAPTLPPSSPLSSVSPDDDSKDELVGVQPSEVKFLETLSKKRSEKNGNNLVITFKVEIRGKTCVMKVFKDGEYLPDYFEIEASAYRLLKEKGFCKRGLVPNFYGTIEYINVDLWPDLYDFQHHKWPPSAILVEYIPNAQMISLDNFSQDNIDRLSAYLAEFHEAGLCHGDPYPRNMMVVQGTPEDRVFWLDFDNSSRVEDRKTCNKRQEWAFQAETRAMAAFAKVLAMDAKSGKLEEAWYHYH</sequence>
<evidence type="ECO:0000313" key="2">
    <source>
        <dbReference type="EMBL" id="PMB69171.1"/>
    </source>
</evidence>
<dbReference type="Proteomes" id="UP000235728">
    <property type="component" value="Unassembled WGS sequence"/>
</dbReference>
<dbReference type="Pfam" id="PF06293">
    <property type="entry name" value="Kdo"/>
    <property type="match status" value="1"/>
</dbReference>
<protein>
    <recommendedName>
        <fullName evidence="4">Protein kinase domain-containing protein</fullName>
    </recommendedName>
</protein>
<dbReference type="SUPFAM" id="SSF56112">
    <property type="entry name" value="Protein kinase-like (PK-like)"/>
    <property type="match status" value="1"/>
</dbReference>
<reference evidence="2 3" key="1">
    <citation type="journal article" date="2016" name="Appl. Microbiol. Biotechnol.">
        <title>Characterization of T-DNA insertion mutants with decreased virulence in the entomopathogenic fungus Beauveria bassiana JEF-007.</title>
        <authorList>
            <person name="Kim S."/>
            <person name="Lee S.J."/>
            <person name="Nai Y.S."/>
            <person name="Yu J.S."/>
            <person name="Lee M.R."/>
            <person name="Yang Y.T."/>
            <person name="Kim J.S."/>
        </authorList>
    </citation>
    <scope>NUCLEOTIDE SEQUENCE [LARGE SCALE GENOMIC DNA]</scope>
    <source>
        <strain evidence="2 3">JEF-007</strain>
    </source>
</reference>
<proteinExistence type="predicted"/>
<gene>
    <name evidence="2" type="ORF">BM221_005757</name>
</gene>
<accession>A0A2N6NPG3</accession>
<dbReference type="EMBL" id="MRVG01000005">
    <property type="protein sequence ID" value="PMB69171.1"/>
    <property type="molecule type" value="Genomic_DNA"/>
</dbReference>
<evidence type="ECO:0008006" key="4">
    <source>
        <dbReference type="Google" id="ProtNLM"/>
    </source>
</evidence>
<dbReference type="InterPro" id="IPR011009">
    <property type="entry name" value="Kinase-like_dom_sf"/>
</dbReference>
<feature type="region of interest" description="Disordered" evidence="1">
    <location>
        <begin position="20"/>
        <end position="52"/>
    </location>
</feature>
<organism evidence="2 3">
    <name type="scientific">Beauveria bassiana</name>
    <name type="common">White muscardine disease fungus</name>
    <name type="synonym">Tritirachium shiotae</name>
    <dbReference type="NCBI Taxonomy" id="176275"/>
    <lineage>
        <taxon>Eukaryota</taxon>
        <taxon>Fungi</taxon>
        <taxon>Dikarya</taxon>
        <taxon>Ascomycota</taxon>
        <taxon>Pezizomycotina</taxon>
        <taxon>Sordariomycetes</taxon>
        <taxon>Hypocreomycetidae</taxon>
        <taxon>Hypocreales</taxon>
        <taxon>Cordycipitaceae</taxon>
        <taxon>Beauveria</taxon>
    </lineage>
</organism>
<evidence type="ECO:0000313" key="3">
    <source>
        <dbReference type="Proteomes" id="UP000235728"/>
    </source>
</evidence>
<dbReference type="AlphaFoldDB" id="A0A2N6NPG3"/>
<comment type="caution">
    <text evidence="2">The sequence shown here is derived from an EMBL/GenBank/DDBJ whole genome shotgun (WGS) entry which is preliminary data.</text>
</comment>
<evidence type="ECO:0000256" key="1">
    <source>
        <dbReference type="SAM" id="MobiDB-lite"/>
    </source>
</evidence>
<name>A0A2N6NPG3_BEABA</name>
<dbReference type="Gene3D" id="1.10.510.10">
    <property type="entry name" value="Transferase(Phosphotransferase) domain 1"/>
    <property type="match status" value="1"/>
</dbReference>
<feature type="compositionally biased region" description="Low complexity" evidence="1">
    <location>
        <begin position="20"/>
        <end position="31"/>
    </location>
</feature>